<evidence type="ECO:0000256" key="2">
    <source>
        <dbReference type="SAM" id="Phobius"/>
    </source>
</evidence>
<feature type="transmembrane region" description="Helical" evidence="2">
    <location>
        <begin position="641"/>
        <end position="661"/>
    </location>
</feature>
<keyword evidence="6" id="KW-1185">Reference proteome</keyword>
<proteinExistence type="predicted"/>
<evidence type="ECO:0000313" key="6">
    <source>
        <dbReference type="Proteomes" id="UP000070054"/>
    </source>
</evidence>
<dbReference type="EMBL" id="JEMN01001179">
    <property type="protein sequence ID" value="KXH45362.1"/>
    <property type="molecule type" value="Genomic_DNA"/>
</dbReference>
<accession>A0A135TB18</accession>
<reference evidence="5 6" key="1">
    <citation type="submission" date="2014-02" db="EMBL/GenBank/DDBJ databases">
        <title>The genome sequence of Colletotrichum nymphaeae SA-01.</title>
        <authorList>
            <person name="Baroncelli R."/>
            <person name="Thon M.R."/>
        </authorList>
    </citation>
    <scope>NUCLEOTIDE SEQUENCE [LARGE SCALE GENOMIC DNA]</scope>
    <source>
        <strain evidence="5 6">SA-01</strain>
    </source>
</reference>
<dbReference type="Proteomes" id="UP000070054">
    <property type="component" value="Unassembled WGS sequence"/>
</dbReference>
<dbReference type="Pfam" id="PF26640">
    <property type="entry name" value="DUF8212"/>
    <property type="match status" value="1"/>
</dbReference>
<feature type="domain" description="DUF8212" evidence="4">
    <location>
        <begin position="253"/>
        <end position="318"/>
    </location>
</feature>
<keyword evidence="2" id="KW-1133">Transmembrane helix</keyword>
<dbReference type="AlphaFoldDB" id="A0A135TB18"/>
<feature type="compositionally biased region" description="Acidic residues" evidence="1">
    <location>
        <begin position="125"/>
        <end position="137"/>
    </location>
</feature>
<dbReference type="InterPro" id="IPR058525">
    <property type="entry name" value="DUF8212"/>
</dbReference>
<protein>
    <submittedName>
        <fullName evidence="5">HET domain-containing protein</fullName>
    </submittedName>
</protein>
<feature type="transmembrane region" description="Helical" evidence="2">
    <location>
        <begin position="610"/>
        <end position="629"/>
    </location>
</feature>
<sequence>MRLLNVETRKLQEFVVNVPKYAILSHTWGDDEVTLQDLEHHDHTKKRGYTKIDGLCCLAAKNGFEWVWIDTCCIDKTSSAELSEAINSMYRWYKDASICYAYLEDVMPEKCPAYVEDDKPHNDLDRDDDEWSSAEPDDYEYPEAFVNHFGSSRWFTRGWTLQELLAPKNLYFFNAAWKEFGTRSTLAHRIESVTSIPVEFLRKHPYPDFRSAKVAVRMSWAARRQTTRSEDGAYSLLGIFDVNMPLLYGEGRKAFERLQLEILKESPDESILAWRLPHKLVSLTSLNFLKDEIPDGVDVGRLLASSPQDFAGWSGTRTKEFYETKTSTMEMTSRGLRITLPIVKGQKYSYGVFNCMMDNTFDKILAMRLIRTNAVDEYQNAGLVTLSWQIVKTYQKKAIRCVKRERTNFNARINWDIHKRHQGIRLQSPYSIPERLVDVIPNESYKKQWSCVLPWWKKSNLMGRLLLHYKQDNDSNGDGFVVILSPRSALSAFFSFAVTPPPFICHTMPMPKGEKLEHFLSRDEYRHIYKIPPGEDYNDLSKLRNRFTLKSGVPRARIRRENKIDCDHWVVSVDRTQSLAEYAGSITRQITNLRSLSGPHWYRWFGRHPWFYVNDLLLSLIPVVAWWLNRKRRRIARGWKETTTCGGLILLLYLLRYKAYLALLSQGRPRPIFRKLAVAGFYHRVVYAPFALWFPFAMYTLFPRSRKEVKVNPLVSVLSSLAIVILARRGQKFL</sequence>
<organism evidence="5 6">
    <name type="scientific">Colletotrichum nymphaeae SA-01</name>
    <dbReference type="NCBI Taxonomy" id="1460502"/>
    <lineage>
        <taxon>Eukaryota</taxon>
        <taxon>Fungi</taxon>
        <taxon>Dikarya</taxon>
        <taxon>Ascomycota</taxon>
        <taxon>Pezizomycotina</taxon>
        <taxon>Sordariomycetes</taxon>
        <taxon>Hypocreomycetidae</taxon>
        <taxon>Glomerellales</taxon>
        <taxon>Glomerellaceae</taxon>
        <taxon>Colletotrichum</taxon>
        <taxon>Colletotrichum acutatum species complex</taxon>
    </lineage>
</organism>
<feature type="domain" description="Heterokaryon incompatibility" evidence="3">
    <location>
        <begin position="21"/>
        <end position="163"/>
    </location>
</feature>
<dbReference type="OrthoDB" id="674604at2759"/>
<dbReference type="PANTHER" id="PTHR10622">
    <property type="entry name" value="HET DOMAIN-CONTAINING PROTEIN"/>
    <property type="match status" value="1"/>
</dbReference>
<keyword evidence="2" id="KW-0472">Membrane</keyword>
<comment type="caution">
    <text evidence="5">The sequence shown here is derived from an EMBL/GenBank/DDBJ whole genome shotgun (WGS) entry which is preliminary data.</text>
</comment>
<dbReference type="InterPro" id="IPR010730">
    <property type="entry name" value="HET"/>
</dbReference>
<feature type="transmembrane region" description="Helical" evidence="2">
    <location>
        <begin position="681"/>
        <end position="702"/>
    </location>
</feature>
<feature type="region of interest" description="Disordered" evidence="1">
    <location>
        <begin position="117"/>
        <end position="137"/>
    </location>
</feature>
<evidence type="ECO:0000259" key="3">
    <source>
        <dbReference type="Pfam" id="PF06985"/>
    </source>
</evidence>
<evidence type="ECO:0000256" key="1">
    <source>
        <dbReference type="SAM" id="MobiDB-lite"/>
    </source>
</evidence>
<dbReference type="PANTHER" id="PTHR10622:SF10">
    <property type="entry name" value="HET DOMAIN-CONTAINING PROTEIN"/>
    <property type="match status" value="1"/>
</dbReference>
<gene>
    <name evidence="5" type="ORF">CNYM01_08581</name>
</gene>
<evidence type="ECO:0000313" key="5">
    <source>
        <dbReference type="EMBL" id="KXH45362.1"/>
    </source>
</evidence>
<name>A0A135TB18_9PEZI</name>
<dbReference type="Pfam" id="PF06985">
    <property type="entry name" value="HET"/>
    <property type="match status" value="1"/>
</dbReference>
<evidence type="ECO:0000259" key="4">
    <source>
        <dbReference type="Pfam" id="PF26640"/>
    </source>
</evidence>
<keyword evidence="2" id="KW-0812">Transmembrane</keyword>